<evidence type="ECO:0000256" key="2">
    <source>
        <dbReference type="ARBA" id="ARBA00022448"/>
    </source>
</evidence>
<keyword evidence="7" id="KW-0868">Chloride</keyword>
<keyword evidence="5" id="KW-0406">Ion transport</keyword>
<dbReference type="InterPro" id="IPR014743">
    <property type="entry name" value="Cl-channel_core"/>
</dbReference>
<evidence type="ECO:0000256" key="3">
    <source>
        <dbReference type="ARBA" id="ARBA00022692"/>
    </source>
</evidence>
<keyword evidence="10" id="KW-1185">Reference proteome</keyword>
<dbReference type="GO" id="GO:0005247">
    <property type="term" value="F:voltage-gated chloride channel activity"/>
    <property type="evidence" value="ECO:0007669"/>
    <property type="project" value="TreeGrafter"/>
</dbReference>
<organism evidence="9 10">
    <name type="scientific">Pleurostoma richardsiae</name>
    <dbReference type="NCBI Taxonomy" id="41990"/>
    <lineage>
        <taxon>Eukaryota</taxon>
        <taxon>Fungi</taxon>
        <taxon>Dikarya</taxon>
        <taxon>Ascomycota</taxon>
        <taxon>Pezizomycotina</taxon>
        <taxon>Sordariomycetes</taxon>
        <taxon>Sordariomycetidae</taxon>
        <taxon>Calosphaeriales</taxon>
        <taxon>Pleurostomataceae</taxon>
        <taxon>Pleurostoma</taxon>
    </lineage>
</organism>
<dbReference type="PANTHER" id="PTHR45711">
    <property type="entry name" value="CHLORIDE CHANNEL PROTEIN"/>
    <property type="match status" value="1"/>
</dbReference>
<evidence type="ECO:0000256" key="4">
    <source>
        <dbReference type="ARBA" id="ARBA00022989"/>
    </source>
</evidence>
<keyword evidence="4 8" id="KW-1133">Transmembrane helix</keyword>
<keyword evidence="3 8" id="KW-0812">Transmembrane</keyword>
<dbReference type="GO" id="GO:0005769">
    <property type="term" value="C:early endosome"/>
    <property type="evidence" value="ECO:0007669"/>
    <property type="project" value="TreeGrafter"/>
</dbReference>
<dbReference type="PRINTS" id="PR00762">
    <property type="entry name" value="CLCHANNEL"/>
</dbReference>
<evidence type="ECO:0000313" key="9">
    <source>
        <dbReference type="EMBL" id="KAJ9141720.1"/>
    </source>
</evidence>
<comment type="caution">
    <text evidence="9">The sequence shown here is derived from an EMBL/GenBank/DDBJ whole genome shotgun (WGS) entry which is preliminary data.</text>
</comment>
<dbReference type="GO" id="GO:0005886">
    <property type="term" value="C:plasma membrane"/>
    <property type="evidence" value="ECO:0007669"/>
    <property type="project" value="TreeGrafter"/>
</dbReference>
<sequence>MTTPTKRVRKNPGEAGTSRLRRVRPRMYMAAGSGIPEIKTILPGFVIPHFLGRKVFVIKAPGAAVAVSTGMCLGKDILCIYLRLFSQISGPRSEAQALTFSYEISTFFPRRVLWKAFLCSLLAATTLRELNPSGIGKLVLYESDYGENHGIVQYLVFMFLGIGGGIFERGSWTEDFLTALVMALFQYPHRLIRRRGDIVMPELLANCKGPTEAYVWQLRALENRSSYYLWLISGTLVKPILTVITYRD</sequence>
<evidence type="ECO:0000256" key="8">
    <source>
        <dbReference type="SAM" id="Phobius"/>
    </source>
</evidence>
<evidence type="ECO:0000313" key="10">
    <source>
        <dbReference type="Proteomes" id="UP001174694"/>
    </source>
</evidence>
<protein>
    <submittedName>
        <fullName evidence="9">Uncharacterized protein</fullName>
    </submittedName>
</protein>
<dbReference type="InterPro" id="IPR001807">
    <property type="entry name" value="ClC"/>
</dbReference>
<dbReference type="Proteomes" id="UP001174694">
    <property type="component" value="Unassembled WGS sequence"/>
</dbReference>
<dbReference type="EMBL" id="JANBVO010000025">
    <property type="protein sequence ID" value="KAJ9141720.1"/>
    <property type="molecule type" value="Genomic_DNA"/>
</dbReference>
<reference evidence="9" key="1">
    <citation type="submission" date="2022-07" db="EMBL/GenBank/DDBJ databases">
        <title>Fungi with potential for degradation of polypropylene.</title>
        <authorList>
            <person name="Gostincar C."/>
        </authorList>
    </citation>
    <scope>NUCLEOTIDE SEQUENCE</scope>
    <source>
        <strain evidence="9">EXF-13308</strain>
    </source>
</reference>
<dbReference type="PANTHER" id="PTHR45711:SF3">
    <property type="entry name" value="CLC CHANNEL"/>
    <property type="match status" value="1"/>
</dbReference>
<keyword evidence="6 8" id="KW-0472">Membrane</keyword>
<proteinExistence type="predicted"/>
<evidence type="ECO:0000256" key="6">
    <source>
        <dbReference type="ARBA" id="ARBA00023136"/>
    </source>
</evidence>
<dbReference type="Gene3D" id="1.10.3080.10">
    <property type="entry name" value="Clc chloride channel"/>
    <property type="match status" value="2"/>
</dbReference>
<keyword evidence="2" id="KW-0813">Transport</keyword>
<dbReference type="SUPFAM" id="SSF81340">
    <property type="entry name" value="Clc chloride channel"/>
    <property type="match status" value="1"/>
</dbReference>
<comment type="subcellular location">
    <subcellularLocation>
        <location evidence="1">Membrane</location>
        <topology evidence="1">Multi-pass membrane protein</topology>
    </subcellularLocation>
</comment>
<feature type="transmembrane region" description="Helical" evidence="8">
    <location>
        <begin position="227"/>
        <end position="246"/>
    </location>
</feature>
<evidence type="ECO:0000256" key="5">
    <source>
        <dbReference type="ARBA" id="ARBA00023065"/>
    </source>
</evidence>
<dbReference type="GO" id="GO:0005794">
    <property type="term" value="C:Golgi apparatus"/>
    <property type="evidence" value="ECO:0007669"/>
    <property type="project" value="TreeGrafter"/>
</dbReference>
<gene>
    <name evidence="9" type="ORF">NKR23_g7671</name>
</gene>
<dbReference type="AlphaFoldDB" id="A0AA38VDA2"/>
<evidence type="ECO:0000256" key="1">
    <source>
        <dbReference type="ARBA" id="ARBA00004141"/>
    </source>
</evidence>
<evidence type="ECO:0000256" key="7">
    <source>
        <dbReference type="ARBA" id="ARBA00023214"/>
    </source>
</evidence>
<name>A0AA38VDA2_9PEZI</name>
<accession>A0AA38VDA2</accession>